<dbReference type="STRING" id="321146.A0A139HUI2"/>
<dbReference type="AlphaFoldDB" id="A0A139HUI2"/>
<dbReference type="EMBL" id="LFZN01000008">
    <property type="protein sequence ID" value="KXT06120.1"/>
    <property type="molecule type" value="Genomic_DNA"/>
</dbReference>
<evidence type="ECO:0000256" key="4">
    <source>
        <dbReference type="SAM" id="MobiDB-lite"/>
    </source>
</evidence>
<dbReference type="Pfam" id="PF05903">
    <property type="entry name" value="Peptidase_C97"/>
    <property type="match status" value="1"/>
</dbReference>
<feature type="compositionally biased region" description="Acidic residues" evidence="4">
    <location>
        <begin position="250"/>
        <end position="262"/>
    </location>
</feature>
<evidence type="ECO:0000313" key="6">
    <source>
        <dbReference type="EMBL" id="KXT06120.1"/>
    </source>
</evidence>
<keyword evidence="3" id="KW-0378">Hydrolase</keyword>
<dbReference type="PANTHER" id="PTHR12378">
    <property type="entry name" value="DESUMOYLATING ISOPEPTIDASE"/>
    <property type="match status" value="1"/>
</dbReference>
<feature type="domain" description="PPPDE" evidence="5">
    <location>
        <begin position="60"/>
        <end position="202"/>
    </location>
</feature>
<proteinExistence type="inferred from homology"/>
<dbReference type="InterPro" id="IPR042266">
    <property type="entry name" value="PPPDE_sf"/>
</dbReference>
<feature type="region of interest" description="Disordered" evidence="4">
    <location>
        <begin position="22"/>
        <end position="54"/>
    </location>
</feature>
<organism evidence="6 7">
    <name type="scientific">Pseudocercospora eumusae</name>
    <dbReference type="NCBI Taxonomy" id="321146"/>
    <lineage>
        <taxon>Eukaryota</taxon>
        <taxon>Fungi</taxon>
        <taxon>Dikarya</taxon>
        <taxon>Ascomycota</taxon>
        <taxon>Pezizomycotina</taxon>
        <taxon>Dothideomycetes</taxon>
        <taxon>Dothideomycetidae</taxon>
        <taxon>Mycosphaerellales</taxon>
        <taxon>Mycosphaerellaceae</taxon>
        <taxon>Pseudocercospora</taxon>
    </lineage>
</organism>
<dbReference type="PANTHER" id="PTHR12378:SF80">
    <property type="entry name" value="IP06716P-RELATED"/>
    <property type="match status" value="1"/>
</dbReference>
<dbReference type="GO" id="GO:0006508">
    <property type="term" value="P:proteolysis"/>
    <property type="evidence" value="ECO:0007669"/>
    <property type="project" value="UniProtKB-KW"/>
</dbReference>
<dbReference type="GO" id="GO:0016579">
    <property type="term" value="P:protein deubiquitination"/>
    <property type="evidence" value="ECO:0007669"/>
    <property type="project" value="TreeGrafter"/>
</dbReference>
<evidence type="ECO:0000256" key="1">
    <source>
        <dbReference type="ARBA" id="ARBA00008140"/>
    </source>
</evidence>
<comment type="similarity">
    <text evidence="1">Belongs to the DeSI family.</text>
</comment>
<gene>
    <name evidence="6" type="ORF">AC578_1388</name>
</gene>
<feature type="region of interest" description="Disordered" evidence="4">
    <location>
        <begin position="218"/>
        <end position="311"/>
    </location>
</feature>
<name>A0A139HUI2_9PEZI</name>
<dbReference type="InterPro" id="IPR008580">
    <property type="entry name" value="PPPDE_dom"/>
</dbReference>
<protein>
    <recommendedName>
        <fullName evidence="5">PPPDE domain-containing protein</fullName>
    </recommendedName>
</protein>
<reference evidence="6 7" key="1">
    <citation type="submission" date="2015-07" db="EMBL/GenBank/DDBJ databases">
        <title>Comparative genomics of the Sigatoka disease complex on banana suggests a link between parallel evolutionary changes in Pseudocercospora fijiensis and Pseudocercospora eumusae and increased virulence on the banana host.</title>
        <authorList>
            <person name="Chang T.-C."/>
            <person name="Salvucci A."/>
            <person name="Crous P.W."/>
            <person name="Stergiopoulos I."/>
        </authorList>
    </citation>
    <scope>NUCLEOTIDE SEQUENCE [LARGE SCALE GENOMIC DNA]</scope>
    <source>
        <strain evidence="6 7">CBS 114824</strain>
    </source>
</reference>
<keyword evidence="7" id="KW-1185">Reference proteome</keyword>
<evidence type="ECO:0000259" key="5">
    <source>
        <dbReference type="PROSITE" id="PS51858"/>
    </source>
</evidence>
<evidence type="ECO:0000256" key="3">
    <source>
        <dbReference type="ARBA" id="ARBA00022801"/>
    </source>
</evidence>
<accession>A0A139HUI2</accession>
<dbReference type="GO" id="GO:0101005">
    <property type="term" value="F:deubiquitinase activity"/>
    <property type="evidence" value="ECO:0007669"/>
    <property type="project" value="TreeGrafter"/>
</dbReference>
<sequence>MLVACSTSFHAFTPPLYEYSPLPTTMSNPSKQPNRTRRSGSTSASNVPSSHTRNVSAQKTEIIINVYDLLPPGRLSSLLWTLGGSLLHSGLCISNREYAYGGHPKRNITGVYYTRPKHLPSGGTFRCSILQGFTLHTPEEISKILASVSQNFLGTDYNLLTNNCNHFTNALCEALTGKSAPNWLNRAASIGVALPCMVPREWICPPDVDMQDGEIVEEEYDEDAEEGDDENSGMLSGRRRREARQRKLEEEEDGLDTEEEEFGASLAGGRRLRDENRSPPPRLVSRTDSAGRPLPAAERAPVPKMTTMMTK</sequence>
<comment type="caution">
    <text evidence="6">The sequence shown here is derived from an EMBL/GenBank/DDBJ whole genome shotgun (WGS) entry which is preliminary data.</text>
</comment>
<dbReference type="OrthoDB" id="412286at2759"/>
<dbReference type="Proteomes" id="UP000070133">
    <property type="component" value="Unassembled WGS sequence"/>
</dbReference>
<evidence type="ECO:0000313" key="7">
    <source>
        <dbReference type="Proteomes" id="UP000070133"/>
    </source>
</evidence>
<dbReference type="Gene3D" id="3.90.1720.30">
    <property type="entry name" value="PPPDE domains"/>
    <property type="match status" value="1"/>
</dbReference>
<dbReference type="PROSITE" id="PS51858">
    <property type="entry name" value="PPPDE"/>
    <property type="match status" value="1"/>
</dbReference>
<feature type="compositionally biased region" description="Acidic residues" evidence="4">
    <location>
        <begin position="218"/>
        <end position="231"/>
    </location>
</feature>
<keyword evidence="2" id="KW-0645">Protease</keyword>
<evidence type="ECO:0000256" key="2">
    <source>
        <dbReference type="ARBA" id="ARBA00022670"/>
    </source>
</evidence>
<dbReference type="SMART" id="SM01179">
    <property type="entry name" value="DUF862"/>
    <property type="match status" value="1"/>
</dbReference>